<dbReference type="InterPro" id="IPR036392">
    <property type="entry name" value="PLAT/LH2_dom_sf"/>
</dbReference>
<comment type="caution">
    <text evidence="10">Lacks conserved residue(s) required for the propagation of feature annotation.</text>
</comment>
<evidence type="ECO:0000259" key="15">
    <source>
        <dbReference type="PROSITE" id="PS50221"/>
    </source>
</evidence>
<dbReference type="PROSITE" id="PS00021">
    <property type="entry name" value="KRINGLE_1"/>
    <property type="match status" value="1"/>
</dbReference>
<evidence type="ECO:0000259" key="13">
    <source>
        <dbReference type="PROSITE" id="PS50070"/>
    </source>
</evidence>
<dbReference type="InterPro" id="IPR008979">
    <property type="entry name" value="Galactose-bd-like_sf"/>
</dbReference>
<evidence type="ECO:0000256" key="8">
    <source>
        <dbReference type="ARBA" id="ARBA00023136"/>
    </source>
</evidence>
<evidence type="ECO:0000256" key="3">
    <source>
        <dbReference type="ARBA" id="ARBA00022692"/>
    </source>
</evidence>
<dbReference type="GO" id="GO:0050982">
    <property type="term" value="P:detection of mechanical stimulus"/>
    <property type="evidence" value="ECO:0007669"/>
    <property type="project" value="TreeGrafter"/>
</dbReference>
<evidence type="ECO:0000256" key="4">
    <source>
        <dbReference type="ARBA" id="ARBA00022723"/>
    </source>
</evidence>
<dbReference type="InterPro" id="IPR006585">
    <property type="entry name" value="FTP1"/>
</dbReference>
<dbReference type="Pfam" id="PF01477">
    <property type="entry name" value="PLAT"/>
    <property type="match status" value="1"/>
</dbReference>
<dbReference type="Pfam" id="PF08016">
    <property type="entry name" value="PKD_channel"/>
    <property type="match status" value="1"/>
</dbReference>
<reference evidence="16" key="1">
    <citation type="submission" date="2018-11" db="EMBL/GenBank/DDBJ databases">
        <authorList>
            <person name="Alioto T."/>
            <person name="Alioto T."/>
        </authorList>
    </citation>
    <scope>NUCLEOTIDE SEQUENCE</scope>
</reference>
<dbReference type="Gene3D" id="2.60.60.20">
    <property type="entry name" value="PLAT/LH2 domain"/>
    <property type="match status" value="1"/>
</dbReference>
<evidence type="ECO:0000256" key="9">
    <source>
        <dbReference type="ARBA" id="ARBA00023157"/>
    </source>
</evidence>
<feature type="transmembrane region" description="Helical" evidence="12">
    <location>
        <begin position="2004"/>
        <end position="2025"/>
    </location>
</feature>
<keyword evidence="9" id="KW-1015">Disulfide bond</keyword>
<dbReference type="InterPro" id="IPR000203">
    <property type="entry name" value="GPS"/>
</dbReference>
<keyword evidence="8 12" id="KW-0472">Membrane</keyword>
<dbReference type="InterPro" id="IPR013122">
    <property type="entry name" value="PKD1_2_channel"/>
</dbReference>
<proteinExistence type="inferred from homology"/>
<keyword evidence="10" id="KW-0420">Kringle</keyword>
<keyword evidence="7 12" id="KW-1133">Transmembrane helix</keyword>
<comment type="caution">
    <text evidence="16">The sequence shown here is derived from an EMBL/GenBank/DDBJ whole genome shotgun (WGS) entry which is preliminary data.</text>
</comment>
<dbReference type="SMART" id="SM00308">
    <property type="entry name" value="LH2"/>
    <property type="match status" value="1"/>
</dbReference>
<protein>
    <recommendedName>
        <fullName evidence="18">Polycystic kidney disease protein 1-like 2</fullName>
    </recommendedName>
</protein>
<evidence type="ECO:0000256" key="1">
    <source>
        <dbReference type="ARBA" id="ARBA00004141"/>
    </source>
</evidence>
<keyword evidence="4" id="KW-0479">Metal-binding</keyword>
<dbReference type="SMART" id="SM00607">
    <property type="entry name" value="FTP"/>
    <property type="match status" value="1"/>
</dbReference>
<feature type="transmembrane region" description="Helical" evidence="12">
    <location>
        <begin position="1787"/>
        <end position="1804"/>
    </location>
</feature>
<keyword evidence="3 12" id="KW-0812">Transmembrane</keyword>
<evidence type="ECO:0000256" key="6">
    <source>
        <dbReference type="ARBA" id="ARBA00022837"/>
    </source>
</evidence>
<dbReference type="SUPFAM" id="SSF57440">
    <property type="entry name" value="Kringle-like"/>
    <property type="match status" value="1"/>
</dbReference>
<evidence type="ECO:0000259" key="14">
    <source>
        <dbReference type="PROSITE" id="PS50095"/>
    </source>
</evidence>
<feature type="transmembrane region" description="Helical" evidence="12">
    <location>
        <begin position="1297"/>
        <end position="1323"/>
    </location>
</feature>
<accession>A0A8B6FVM2</accession>
<sequence length="2059" mass="233588">MADQKNYCRNPDSEPDGPWCYTTDVNSRWEYCDVHYCVRPFREYAVEVLSGSKVFLCNDSSEARNVYLDSTCASDIIGREVRITTTVHTLLLCEVDINGTLVNLYKASCLTDIKPEECITPLNCSADGFCDCESPATQFYNRNNNTCIDRNTYKENCSSMKEDTTCYNNLVCVTGVCDCEIPAMQYHDPYDKSCKGKNTYKENCTTLVGDSTCYNNMVCVSDICDCEFPVMQYNDPYDKTCKAKSTYNEPCSTLIGDSTCYNNMVCVSDICDCEIPAMQYHYPYDKSCKAIGTYRENCTTLIGDSTCYNNMVCVSDICDCEIPATQYHDPYDKSCKAKSTHKENCSTLIGDSTCYNNMVCVSGFCDCEIPSSQYHDPNDNSCKAKHNYALQRNAWQSSTYPLPNNQYYHPSKAVDGNEYTVSLTDFRKNSYWTVDLGKTVNVNQINIISRKDCCGHRLHNIEGTVGLNSNEMKHCSNFEGPSKTGQFIMLACKTPILGRYVTILKHAQGQLGLAEVQVLGHTVSTYNEDCSTTVGDASCYNNMVCVSGICDCEIPAMQYHDPSDKSCKAISTYNENCSALVGDSTCYNNMVCVSDICDCEIPATQYHDPYDKSCKAMSTYNENCTTLIGDSTCYNNMVCVSDICDCEIPAMQYHDPYAKSCEAIRTYKENCSTLVGDSTCYNNMVCLSGTCDCEIPALQYYVFYDKSCKTRAKFKEPCQTSEDGSNCYGNMICVSGVCGCNTTQYYNPNVHSCNETGRYLDPCSTAARNTSCYPPLLCSSSVCHCELPAMMHYDADDNTCNDASFNAEEFVNDTKGFGNIVGATMDSIHHMHIEIEEKEHIIEEMVTVLAVLPTENEAEMENVLEASNQISKEADALSDNVQDALLNVMDKISDQISHTDVNKSEPGKVENMVKSLFDSSSNLLDLNHVPERHIVKEKVIVEDKSETEDVIHVEETEPEQEVPYESPEEQQETQVQETEAEIKAREKKIERTKKLLHTVDIIADSALKTLSDDEPKTMEFSTKTMNLVVGVSKLNNSTNTSTDISTSRKIGNKTVTSSFKLPPEIKEQLKEASKNGFKFQMLFSDKNPRSWDKSSAYINSPMISLILKDLNQKTLGVTKLPKPIIIDIPIGRNEKYSEFILNSQEDNFIRLKVKQPANMFYMLKLMTDGPQYNMSVKIAIEFHKQVSLSDAENGTLISNTQIAFLKEPEKKSLYWSIGVIINDRSNGNISQNISVRISSTAINCRYWNNTIGKWIPDGCQVSPVSSSETLECECDHLTDFAGGVFVLPNIVDPFQDALLFLTFFDNPVVVTVVILVWLIYFLGLYRARQADRKDSNFDGIVTPFPSDPSDPFKYLMCIVTGWRYDARTTANVSCYIKGNNGQSARHCLSRTSSPQVLFTSGGEDWFLITSSYDIGDMVNVIVWHDNSGSSPSWFLSRIIIQDLQTKKVFNFYYDNWLGIQSGTAKVCLSIKSGYELKQQFFLRTSQDLRRGHLWISIISKPPCSNFTRAQRLSCALSLLFCTMLSCLMFHGIPTDETISSDVASIQFEFSLKDFIIGLESSIIMFPINFAIIELFVRSKTKQLHKERYMEIDVNRQTTIKRWIKTKNTIRCRNVYDIIWIGSGHYDVDNSLFQCLIGVRNTNPTKNWEVNSLIRFPWWVIYIAWTTTILTSLVSSYFVMLYGLKYGYYESLNWLVSFLTAFFDDVFLMEPISVVFFAMLFTFILKREIKIDSAPALIVHKPEKNNTLLQKRINTKTFIPGHASKKDLKKAKQELDLKEKIQTNLQDIILYVFFTFMLLFVVHNHRPVEKCFMQSQDINNIFIQNTLEHVKTRGDIWNYINESVIPPLSRTIPYDMSKKIPENDFLLIGKFHSCKFPDKLRKLFGLDHLDMKCTSTLNTVNDDNDNYNKSWQIQSQLVTPTDEWSFQNAWDLESVPYLGERAIYGGGGYLVDMNTAFASCGNLLFGASLAGYRSFGDSLMVLIECTFRIVNYNQYLEFHPELGPLFILLFIFIFVFGLMNMFTVIVMNAQKSLRQKGVKHDDQLTLLIKYFVQSIRRMFR</sequence>
<dbReference type="OrthoDB" id="6150772at2759"/>
<dbReference type="PANTHER" id="PTHR10877">
    <property type="entry name" value="POLYCYSTIN FAMILY MEMBER"/>
    <property type="match status" value="1"/>
</dbReference>
<dbReference type="SMART" id="SM00130">
    <property type="entry name" value="KR"/>
    <property type="match status" value="1"/>
</dbReference>
<dbReference type="Pfam" id="PF01825">
    <property type="entry name" value="GPS"/>
    <property type="match status" value="1"/>
</dbReference>
<dbReference type="PANTHER" id="PTHR10877:SF194">
    <property type="entry name" value="LOCATION OF VULVA DEFECTIVE 1"/>
    <property type="match status" value="1"/>
</dbReference>
<dbReference type="SUPFAM" id="SSF49723">
    <property type="entry name" value="Lipase/lipooxygenase domain (PLAT/LH2 domain)"/>
    <property type="match status" value="1"/>
</dbReference>
<gene>
    <name evidence="16" type="ORF">MGAL_10B033377</name>
</gene>
<dbReference type="PROSITE" id="PS50221">
    <property type="entry name" value="GAIN_B"/>
    <property type="match status" value="1"/>
</dbReference>
<keyword evidence="6" id="KW-0106">Calcium</keyword>
<feature type="compositionally biased region" description="Acidic residues" evidence="11">
    <location>
        <begin position="956"/>
        <end position="971"/>
    </location>
</feature>
<dbReference type="InterPro" id="IPR000001">
    <property type="entry name" value="Kringle"/>
</dbReference>
<name>A0A8B6FVM2_MYTGA</name>
<evidence type="ECO:0000256" key="5">
    <source>
        <dbReference type="ARBA" id="ARBA00022729"/>
    </source>
</evidence>
<dbReference type="InterPro" id="IPR057244">
    <property type="entry name" value="GAIN_B"/>
</dbReference>
<feature type="domain" description="PLAT" evidence="14">
    <location>
        <begin position="1352"/>
        <end position="1471"/>
    </location>
</feature>
<dbReference type="GO" id="GO:0046872">
    <property type="term" value="F:metal ion binding"/>
    <property type="evidence" value="ECO:0007669"/>
    <property type="project" value="UniProtKB-KW"/>
</dbReference>
<dbReference type="InterPro" id="IPR001024">
    <property type="entry name" value="PLAT/LH2_dom"/>
</dbReference>
<feature type="transmembrane region" description="Helical" evidence="12">
    <location>
        <begin position="1655"/>
        <end position="1681"/>
    </location>
</feature>
<evidence type="ECO:0008006" key="18">
    <source>
        <dbReference type="Google" id="ProtNLM"/>
    </source>
</evidence>
<evidence type="ECO:0000313" key="16">
    <source>
        <dbReference type="EMBL" id="VDI55404.1"/>
    </source>
</evidence>
<evidence type="ECO:0000256" key="11">
    <source>
        <dbReference type="SAM" id="MobiDB-lite"/>
    </source>
</evidence>
<feature type="domain" description="Kringle" evidence="13">
    <location>
        <begin position="1"/>
        <end position="37"/>
    </location>
</feature>
<comment type="subcellular location">
    <subcellularLocation>
        <location evidence="1">Membrane</location>
        <topology evidence="1">Multi-pass membrane protein</topology>
    </subcellularLocation>
</comment>
<feature type="transmembrane region" description="Helical" evidence="12">
    <location>
        <begin position="1554"/>
        <end position="1576"/>
    </location>
</feature>
<feature type="region of interest" description="Disordered" evidence="11">
    <location>
        <begin position="953"/>
        <end position="977"/>
    </location>
</feature>
<dbReference type="InterPro" id="IPR051223">
    <property type="entry name" value="Polycystin"/>
</dbReference>
<dbReference type="Proteomes" id="UP000596742">
    <property type="component" value="Unassembled WGS sequence"/>
</dbReference>
<evidence type="ECO:0000256" key="12">
    <source>
        <dbReference type="SAM" id="Phobius"/>
    </source>
</evidence>
<dbReference type="EMBL" id="UYJE01007504">
    <property type="protein sequence ID" value="VDI55404.1"/>
    <property type="molecule type" value="Genomic_DNA"/>
</dbReference>
<comment type="similarity">
    <text evidence="2">Belongs to the polycystin family.</text>
</comment>
<dbReference type="InterPro" id="IPR013806">
    <property type="entry name" value="Kringle-like"/>
</dbReference>
<organism evidence="16 17">
    <name type="scientific">Mytilus galloprovincialis</name>
    <name type="common">Mediterranean mussel</name>
    <dbReference type="NCBI Taxonomy" id="29158"/>
    <lineage>
        <taxon>Eukaryota</taxon>
        <taxon>Metazoa</taxon>
        <taxon>Spiralia</taxon>
        <taxon>Lophotrochozoa</taxon>
        <taxon>Mollusca</taxon>
        <taxon>Bivalvia</taxon>
        <taxon>Autobranchia</taxon>
        <taxon>Pteriomorphia</taxon>
        <taxon>Mytilida</taxon>
        <taxon>Mytiloidea</taxon>
        <taxon>Mytilidae</taxon>
        <taxon>Mytilinae</taxon>
        <taxon>Mytilus</taxon>
    </lineage>
</organism>
<dbReference type="PROSITE" id="PS50095">
    <property type="entry name" value="PLAT"/>
    <property type="match status" value="1"/>
</dbReference>
<evidence type="ECO:0000256" key="10">
    <source>
        <dbReference type="PROSITE-ProRule" id="PRU00121"/>
    </source>
</evidence>
<dbReference type="Gene3D" id="2.60.120.260">
    <property type="entry name" value="Galactose-binding domain-like"/>
    <property type="match status" value="1"/>
</dbReference>
<dbReference type="GO" id="GO:0005262">
    <property type="term" value="F:calcium channel activity"/>
    <property type="evidence" value="ECO:0007669"/>
    <property type="project" value="TreeGrafter"/>
</dbReference>
<dbReference type="SUPFAM" id="SSF49785">
    <property type="entry name" value="Galactose-binding domain-like"/>
    <property type="match status" value="1"/>
</dbReference>
<evidence type="ECO:0000256" key="7">
    <source>
        <dbReference type="ARBA" id="ARBA00022989"/>
    </source>
</evidence>
<evidence type="ECO:0000256" key="2">
    <source>
        <dbReference type="ARBA" id="ARBA00007200"/>
    </source>
</evidence>
<dbReference type="Pfam" id="PF22633">
    <property type="entry name" value="F5_F8_type_C_2"/>
    <property type="match status" value="1"/>
</dbReference>
<keyword evidence="5" id="KW-0732">Signal</keyword>
<dbReference type="GO" id="GO:0016020">
    <property type="term" value="C:membrane"/>
    <property type="evidence" value="ECO:0007669"/>
    <property type="project" value="UniProtKB-SubCell"/>
</dbReference>
<feature type="transmembrane region" description="Helical" evidence="12">
    <location>
        <begin position="1693"/>
        <end position="1724"/>
    </location>
</feature>
<evidence type="ECO:0000313" key="17">
    <source>
        <dbReference type="Proteomes" id="UP000596742"/>
    </source>
</evidence>
<dbReference type="InterPro" id="IPR018056">
    <property type="entry name" value="Kringle_CS"/>
</dbReference>
<dbReference type="SMART" id="SM00303">
    <property type="entry name" value="GPS"/>
    <property type="match status" value="1"/>
</dbReference>
<keyword evidence="17" id="KW-1185">Reference proteome</keyword>
<feature type="domain" description="GAIN-B" evidence="15">
    <location>
        <begin position="1137"/>
        <end position="1292"/>
    </location>
</feature>
<feature type="transmembrane region" description="Helical" evidence="12">
    <location>
        <begin position="1514"/>
        <end position="1534"/>
    </location>
</feature>
<dbReference type="PROSITE" id="PS50070">
    <property type="entry name" value="KRINGLE_2"/>
    <property type="match status" value="1"/>
</dbReference>